<keyword evidence="4" id="KW-1185">Reference proteome</keyword>
<reference evidence="3 4" key="1">
    <citation type="journal article" date="2010" name="Nature">
        <title>The Ectocarpus genome and the independent evolution of multicellularity in brown algae.</title>
        <authorList>
            <person name="Cock J.M."/>
            <person name="Sterck L."/>
            <person name="Rouze P."/>
            <person name="Scornet D."/>
            <person name="Allen A.E."/>
            <person name="Amoutzias G."/>
            <person name="Anthouard V."/>
            <person name="Artiguenave F."/>
            <person name="Aury J.M."/>
            <person name="Badger J.H."/>
            <person name="Beszteri B."/>
            <person name="Billiau K."/>
            <person name="Bonnet E."/>
            <person name="Bothwell J.H."/>
            <person name="Bowler C."/>
            <person name="Boyen C."/>
            <person name="Brownlee C."/>
            <person name="Carrano C.J."/>
            <person name="Charrier B."/>
            <person name="Cho G.Y."/>
            <person name="Coelho S.M."/>
            <person name="Collen J."/>
            <person name="Corre E."/>
            <person name="Da Silva C."/>
            <person name="Delage L."/>
            <person name="Delaroque N."/>
            <person name="Dittami S.M."/>
            <person name="Doulbeau S."/>
            <person name="Elias M."/>
            <person name="Farnham G."/>
            <person name="Gachon C.M."/>
            <person name="Gschloessl B."/>
            <person name="Heesch S."/>
            <person name="Jabbari K."/>
            <person name="Jubin C."/>
            <person name="Kawai H."/>
            <person name="Kimura K."/>
            <person name="Kloareg B."/>
            <person name="Kupper F.C."/>
            <person name="Lang D."/>
            <person name="Le Bail A."/>
            <person name="Leblanc C."/>
            <person name="Lerouge P."/>
            <person name="Lohr M."/>
            <person name="Lopez P.J."/>
            <person name="Martens C."/>
            <person name="Maumus F."/>
            <person name="Michel G."/>
            <person name="Miranda-Saavedra D."/>
            <person name="Morales J."/>
            <person name="Moreau H."/>
            <person name="Motomura T."/>
            <person name="Nagasato C."/>
            <person name="Napoli C.A."/>
            <person name="Nelson D.R."/>
            <person name="Nyvall-Collen P."/>
            <person name="Peters A.F."/>
            <person name="Pommier C."/>
            <person name="Potin P."/>
            <person name="Poulain J."/>
            <person name="Quesneville H."/>
            <person name="Read B."/>
            <person name="Rensing S.A."/>
            <person name="Ritter A."/>
            <person name="Rousvoal S."/>
            <person name="Samanta M."/>
            <person name="Samson G."/>
            <person name="Schroeder D.C."/>
            <person name="Segurens B."/>
            <person name="Strittmatter M."/>
            <person name="Tonon T."/>
            <person name="Tregear J.W."/>
            <person name="Valentin K."/>
            <person name="von Dassow P."/>
            <person name="Yamagishi T."/>
            <person name="Van de Peer Y."/>
            <person name="Wincker P."/>
        </authorList>
    </citation>
    <scope>NUCLEOTIDE SEQUENCE [LARGE SCALE GENOMIC DNA]</scope>
    <source>
        <strain evidence="4">Ec32 / CCAP1310/4</strain>
    </source>
</reference>
<gene>
    <name evidence="3" type="ORF">Esi_0256_0004</name>
</gene>
<evidence type="ECO:0000256" key="2">
    <source>
        <dbReference type="SAM" id="SignalP"/>
    </source>
</evidence>
<feature type="signal peptide" evidence="2">
    <location>
        <begin position="1"/>
        <end position="24"/>
    </location>
</feature>
<feature type="region of interest" description="Disordered" evidence="1">
    <location>
        <begin position="401"/>
        <end position="505"/>
    </location>
</feature>
<feature type="compositionally biased region" description="Basic and acidic residues" evidence="1">
    <location>
        <begin position="438"/>
        <end position="453"/>
    </location>
</feature>
<feature type="compositionally biased region" description="Low complexity" evidence="1">
    <location>
        <begin position="245"/>
        <end position="258"/>
    </location>
</feature>
<dbReference type="EMBL" id="FN649742">
    <property type="protein sequence ID" value="CBJ31436.1"/>
    <property type="molecule type" value="Genomic_DNA"/>
</dbReference>
<sequence length="646" mass="69482">MGRLLPRISSWAALTLCADGIVRSAGDQCSTICDLIKAEVSSSEACAKSRRSLPRPKIGRVCQEGFDEAFNLTCSELCSFHGTSRLVPSHLGGACDKRKREVPRPAVHKACVDGFNAGLAATTTLVTKRIESMDDDARNSFMDNNANLLKEADAERDTSEEVAKARDAQQVQQREEAQERARKAFEEKSAEVKREKEALSKKQELETARAAEEAEQSRKQAEQERQERIKAEDPKETKEDTGVDSSAATTAGSGTAAAHPRPQRIVAGETRTDAPISGVQDSSGAGAGGAHYPELPWAVQAMEVEAEKAWVPAEERGVESREGAEATPTGEMPEEALAPGQRTQGLQSALEDYNTHEVNALPAVVVEKEAYAGLKDERTIEVRNDPTYRDMAESVKGLEVPLTKERASSEAVDGQAGLELDLERDATSEDDAAIAPSNDRRQQNIRMTERVKGLEFPLAQEGAPSEALDGQAGSEADLERDATSEDSAGIELPNNGRHQKEASATGAVLAKQGALDDGLKYTGGAFQKSREYPEALSAENVEDSELSLVEQNDPPRERLGKGEAATETGLDAGSENSAITNLANDRVSLQAFIEEHVQGSETPLERQSGPANNFDDPDDESAMAENGTKSGSEDTLEPIYHEGLIA</sequence>
<protein>
    <submittedName>
        <fullName evidence="3">Uncharacterized protein</fullName>
    </submittedName>
</protein>
<dbReference type="AlphaFoldDB" id="D7FTQ9"/>
<organism evidence="3 4">
    <name type="scientific">Ectocarpus siliculosus</name>
    <name type="common">Brown alga</name>
    <name type="synonym">Conferva siliculosa</name>
    <dbReference type="NCBI Taxonomy" id="2880"/>
    <lineage>
        <taxon>Eukaryota</taxon>
        <taxon>Sar</taxon>
        <taxon>Stramenopiles</taxon>
        <taxon>Ochrophyta</taxon>
        <taxon>PX clade</taxon>
        <taxon>Phaeophyceae</taxon>
        <taxon>Ectocarpales</taxon>
        <taxon>Ectocarpaceae</taxon>
        <taxon>Ectocarpus</taxon>
    </lineage>
</organism>
<feature type="region of interest" description="Disordered" evidence="1">
    <location>
        <begin position="311"/>
        <end position="344"/>
    </location>
</feature>
<proteinExistence type="predicted"/>
<evidence type="ECO:0000256" key="1">
    <source>
        <dbReference type="SAM" id="MobiDB-lite"/>
    </source>
</evidence>
<feature type="chain" id="PRO_5003095487" evidence="2">
    <location>
        <begin position="25"/>
        <end position="646"/>
    </location>
</feature>
<accession>D7FTQ9</accession>
<feature type="region of interest" description="Disordered" evidence="1">
    <location>
        <begin position="534"/>
        <end position="577"/>
    </location>
</feature>
<feature type="compositionally biased region" description="Basic and acidic residues" evidence="1">
    <location>
        <begin position="311"/>
        <end position="324"/>
    </location>
</feature>
<dbReference type="Proteomes" id="UP000002630">
    <property type="component" value="Linkage Group LG17"/>
</dbReference>
<keyword evidence="2" id="KW-0732">Signal</keyword>
<feature type="region of interest" description="Disordered" evidence="1">
    <location>
        <begin position="594"/>
        <end position="646"/>
    </location>
</feature>
<name>D7FTQ9_ECTSI</name>
<evidence type="ECO:0000313" key="4">
    <source>
        <dbReference type="Proteomes" id="UP000002630"/>
    </source>
</evidence>
<evidence type="ECO:0000313" key="3">
    <source>
        <dbReference type="EMBL" id="CBJ31436.1"/>
    </source>
</evidence>
<feature type="region of interest" description="Disordered" evidence="1">
    <location>
        <begin position="152"/>
        <end position="292"/>
    </location>
</feature>
<dbReference type="InParanoid" id="D7FTQ9"/>
<dbReference type="EMBL" id="FN648438">
    <property type="protein sequence ID" value="CBJ31436.1"/>
    <property type="molecule type" value="Genomic_DNA"/>
</dbReference>
<feature type="compositionally biased region" description="Basic and acidic residues" evidence="1">
    <location>
        <begin position="152"/>
        <end position="241"/>
    </location>
</feature>
<dbReference type="OrthoDB" id="10350197at2759"/>